<dbReference type="eggNOG" id="KOG4138">
    <property type="taxonomic scope" value="Eukaryota"/>
</dbReference>
<evidence type="ECO:0000256" key="1">
    <source>
        <dbReference type="SAM" id="MobiDB-lite"/>
    </source>
</evidence>
<dbReference type="GO" id="GO:0033617">
    <property type="term" value="P:mitochondrial respiratory chain complex IV assembly"/>
    <property type="evidence" value="ECO:0007669"/>
    <property type="project" value="InterPro"/>
</dbReference>
<dbReference type="GeneID" id="18874072"/>
<evidence type="ECO:0000313" key="3">
    <source>
        <dbReference type="Proteomes" id="UP000000709"/>
    </source>
</evidence>
<organism evidence="3">
    <name type="scientific">Spathaspora passalidarum (strain NRRL Y-27907 / 11-Y1)</name>
    <dbReference type="NCBI Taxonomy" id="619300"/>
    <lineage>
        <taxon>Eukaryota</taxon>
        <taxon>Fungi</taxon>
        <taxon>Dikarya</taxon>
        <taxon>Ascomycota</taxon>
        <taxon>Saccharomycotina</taxon>
        <taxon>Pichiomycetes</taxon>
        <taxon>Debaryomycetaceae</taxon>
        <taxon>Spathaspora</taxon>
    </lineage>
</organism>
<proteinExistence type="predicted"/>
<dbReference type="OrthoDB" id="5586401at2759"/>
<feature type="region of interest" description="Disordered" evidence="1">
    <location>
        <begin position="25"/>
        <end position="54"/>
    </location>
</feature>
<dbReference type="InParanoid" id="G3AR83"/>
<dbReference type="FunCoup" id="G3AR83">
    <property type="interactions" value="24"/>
</dbReference>
<gene>
    <name evidence="2" type="ORF">SPAPADRAFT_61831</name>
</gene>
<reference evidence="2 3" key="1">
    <citation type="journal article" date="2011" name="Proc. Natl. Acad. Sci. U.S.A.">
        <title>Comparative genomics of xylose-fermenting fungi for enhanced biofuel production.</title>
        <authorList>
            <person name="Wohlbach D.J."/>
            <person name="Kuo A."/>
            <person name="Sato T.K."/>
            <person name="Potts K.M."/>
            <person name="Salamov A.A."/>
            <person name="LaButti K.M."/>
            <person name="Sun H."/>
            <person name="Clum A."/>
            <person name="Pangilinan J.L."/>
            <person name="Lindquist E.A."/>
            <person name="Lucas S."/>
            <person name="Lapidus A."/>
            <person name="Jin M."/>
            <person name="Gunawan C."/>
            <person name="Balan V."/>
            <person name="Dale B.E."/>
            <person name="Jeffries T.W."/>
            <person name="Zinkel R."/>
            <person name="Barry K.W."/>
            <person name="Grigoriev I.V."/>
            <person name="Gasch A.P."/>
        </authorList>
    </citation>
    <scope>NUCLEOTIDE SEQUENCE [LARGE SCALE GENOMIC DNA]</scope>
    <source>
        <strain evidence="3">NRRL Y-27907 / 11-Y1</strain>
    </source>
</reference>
<dbReference type="PANTHER" id="PTHR13639:SF2">
    <property type="entry name" value="CYTOCHROME C OXIDASE ASSEMBLY FACTOR 4 HOMOLOG, MITOCHONDRIAL"/>
    <property type="match status" value="1"/>
</dbReference>
<dbReference type="InterPro" id="IPR039870">
    <property type="entry name" value="Coa4-like"/>
</dbReference>
<dbReference type="PANTHER" id="PTHR13639">
    <property type="entry name" value="CYTOCHROME C OXIDASE ASSEMBLY FACTOR 4 HOMOLOG, MITOCHONDRIAL"/>
    <property type="match status" value="1"/>
</dbReference>
<dbReference type="PROSITE" id="PS51808">
    <property type="entry name" value="CHCH"/>
    <property type="match status" value="1"/>
</dbReference>
<feature type="compositionally biased region" description="Acidic residues" evidence="1">
    <location>
        <begin position="29"/>
        <end position="52"/>
    </location>
</feature>
<dbReference type="RefSeq" id="XP_007376036.1">
    <property type="nucleotide sequence ID" value="XM_007375974.1"/>
</dbReference>
<dbReference type="GO" id="GO:0005758">
    <property type="term" value="C:mitochondrial intermembrane space"/>
    <property type="evidence" value="ECO:0007669"/>
    <property type="project" value="InterPro"/>
</dbReference>
<dbReference type="KEGG" id="spaa:SPAPADRAFT_61831"/>
<protein>
    <recommendedName>
        <fullName evidence="4">CHCH domain-containing protein</fullName>
    </recommendedName>
</protein>
<dbReference type="EMBL" id="GL996503">
    <property type="protein sequence ID" value="EGW31258.1"/>
    <property type="molecule type" value="Genomic_DNA"/>
</dbReference>
<evidence type="ECO:0008006" key="4">
    <source>
        <dbReference type="Google" id="ProtNLM"/>
    </source>
</evidence>
<dbReference type="HOGENOM" id="CLU_2147442_0_0_1"/>
<sequence length="112" mass="13251">MTVHEVEESVEHIDEQLVLQKAELVSNQEEIDDKGDEEHEQEGEDDDDEPDEWDQRIIKTGCDQENLKLQLCHADTGDWRQCIKEMEDFRKCWDKNNNNQRTSTVDNDNVDF</sequence>
<evidence type="ECO:0000313" key="2">
    <source>
        <dbReference type="EMBL" id="EGW31258.1"/>
    </source>
</evidence>
<dbReference type="Proteomes" id="UP000000709">
    <property type="component" value="Unassembled WGS sequence"/>
</dbReference>
<keyword evidence="3" id="KW-1185">Reference proteome</keyword>
<name>G3AR83_SPAPN</name>
<accession>G3AR83</accession>
<dbReference type="AlphaFoldDB" id="G3AR83"/>